<dbReference type="CDD" id="cd05379">
    <property type="entry name" value="CAP_bacterial"/>
    <property type="match status" value="1"/>
</dbReference>
<protein>
    <submittedName>
        <fullName evidence="3">Uncharacterized protein YkwD</fullName>
    </submittedName>
</protein>
<accession>A0ABS4Y6J9</accession>
<dbReference type="PANTHER" id="PTHR31157:SF1">
    <property type="entry name" value="SCP DOMAIN-CONTAINING PROTEIN"/>
    <property type="match status" value="1"/>
</dbReference>
<dbReference type="Proteomes" id="UP001519291">
    <property type="component" value="Unassembled WGS sequence"/>
</dbReference>
<proteinExistence type="predicted"/>
<gene>
    <name evidence="3" type="ORF">JO379_003536</name>
</gene>
<organism evidence="3 4">
    <name type="scientific">Streptomyces syringium</name>
    <dbReference type="NCBI Taxonomy" id="76729"/>
    <lineage>
        <taxon>Bacteria</taxon>
        <taxon>Bacillati</taxon>
        <taxon>Actinomycetota</taxon>
        <taxon>Actinomycetes</taxon>
        <taxon>Kitasatosporales</taxon>
        <taxon>Streptomycetaceae</taxon>
        <taxon>Streptomyces</taxon>
    </lineage>
</organism>
<evidence type="ECO:0000256" key="1">
    <source>
        <dbReference type="SAM" id="MobiDB-lite"/>
    </source>
</evidence>
<name>A0ABS4Y6J9_9ACTN</name>
<dbReference type="SUPFAM" id="SSF55797">
    <property type="entry name" value="PR-1-like"/>
    <property type="match status" value="1"/>
</dbReference>
<dbReference type="Pfam" id="PF00188">
    <property type="entry name" value="CAP"/>
    <property type="match status" value="1"/>
</dbReference>
<dbReference type="RefSeq" id="WP_209515752.1">
    <property type="nucleotide sequence ID" value="NZ_JAGIOH010000001.1"/>
</dbReference>
<evidence type="ECO:0000313" key="4">
    <source>
        <dbReference type="Proteomes" id="UP001519291"/>
    </source>
</evidence>
<dbReference type="InterPro" id="IPR014044">
    <property type="entry name" value="CAP_dom"/>
</dbReference>
<dbReference type="GeneID" id="91570411"/>
<keyword evidence="4" id="KW-1185">Reference proteome</keyword>
<feature type="region of interest" description="Disordered" evidence="1">
    <location>
        <begin position="70"/>
        <end position="95"/>
    </location>
</feature>
<feature type="domain" description="SCP" evidence="2">
    <location>
        <begin position="58"/>
        <end position="156"/>
    </location>
</feature>
<evidence type="ECO:0000313" key="3">
    <source>
        <dbReference type="EMBL" id="MBP2404067.1"/>
    </source>
</evidence>
<dbReference type="InterPro" id="IPR035940">
    <property type="entry name" value="CAP_sf"/>
</dbReference>
<evidence type="ECO:0000259" key="2">
    <source>
        <dbReference type="Pfam" id="PF00188"/>
    </source>
</evidence>
<dbReference type="Gene3D" id="3.40.33.10">
    <property type="entry name" value="CAP"/>
    <property type="match status" value="1"/>
</dbReference>
<dbReference type="PANTHER" id="PTHR31157">
    <property type="entry name" value="SCP DOMAIN-CONTAINING PROTEIN"/>
    <property type="match status" value="1"/>
</dbReference>
<sequence>MITFPQDAQIPVEPFARAQEDTAHGRVGARAVREDTGGSCLTAAGAGDGGLWQARIYALVNDHRAARGLSPLRPDDRLAGAAATSSREQARRRRQGHYVPLRAAADRYGYPVAGIAENTGGCFDDPEKVFADWLGEPDHERALLSAEFTHMGAALTVADTPYSSLLMAGTL</sequence>
<comment type="caution">
    <text evidence="3">The sequence shown here is derived from an EMBL/GenBank/DDBJ whole genome shotgun (WGS) entry which is preliminary data.</text>
</comment>
<reference evidence="3 4" key="1">
    <citation type="submission" date="2021-03" db="EMBL/GenBank/DDBJ databases">
        <title>Sequencing the genomes of 1000 actinobacteria strains.</title>
        <authorList>
            <person name="Klenk H.-P."/>
        </authorList>
    </citation>
    <scope>NUCLEOTIDE SEQUENCE [LARGE SCALE GENOMIC DNA]</scope>
    <source>
        <strain evidence="3 4">DSM 41480</strain>
    </source>
</reference>
<dbReference type="EMBL" id="JAGIOH010000001">
    <property type="protein sequence ID" value="MBP2404067.1"/>
    <property type="molecule type" value="Genomic_DNA"/>
</dbReference>